<organism evidence="2 3">
    <name type="scientific">Arundinibacter roseus</name>
    <dbReference type="NCBI Taxonomy" id="2070510"/>
    <lineage>
        <taxon>Bacteria</taxon>
        <taxon>Pseudomonadati</taxon>
        <taxon>Bacteroidota</taxon>
        <taxon>Cytophagia</taxon>
        <taxon>Cytophagales</taxon>
        <taxon>Spirosomataceae</taxon>
        <taxon>Arundinibacter</taxon>
    </lineage>
</organism>
<comment type="caution">
    <text evidence="2">The sequence shown here is derived from an EMBL/GenBank/DDBJ whole genome shotgun (WGS) entry which is preliminary data.</text>
</comment>
<accession>A0A4R4K1U9</accession>
<dbReference type="EMBL" id="SMJU01000015">
    <property type="protein sequence ID" value="TDB61173.1"/>
    <property type="molecule type" value="Genomic_DNA"/>
</dbReference>
<dbReference type="OrthoDB" id="1493032at2"/>
<proteinExistence type="predicted"/>
<keyword evidence="1" id="KW-0472">Membrane</keyword>
<evidence type="ECO:0000256" key="1">
    <source>
        <dbReference type="SAM" id="Phobius"/>
    </source>
</evidence>
<keyword evidence="1" id="KW-0812">Transmembrane</keyword>
<sequence length="172" mass="20049">MELYAMITLVILTGIVVFGLYLILTTLAEKIFEKQRWDIRSKNTEIILPLRIQAYERMCLFLERITPNQLLLRTVGSASNALEFQQILLQEIREELNHNLAQQLYMSHDTWEQIIKAVNEVQALINQASEEVQPEAPANDLARKIFERVIQQEVQPCTQALKVVKEEIQRIF</sequence>
<dbReference type="Pfam" id="PF25589">
    <property type="entry name" value="DUF7935"/>
    <property type="match status" value="1"/>
</dbReference>
<protein>
    <submittedName>
        <fullName evidence="2">Uncharacterized protein</fullName>
    </submittedName>
</protein>
<dbReference type="InterPro" id="IPR057695">
    <property type="entry name" value="DUF7935"/>
</dbReference>
<feature type="transmembrane region" description="Helical" evidence="1">
    <location>
        <begin position="6"/>
        <end position="27"/>
    </location>
</feature>
<dbReference type="Proteomes" id="UP000295706">
    <property type="component" value="Unassembled WGS sequence"/>
</dbReference>
<keyword evidence="1" id="KW-1133">Transmembrane helix</keyword>
<reference evidence="2 3" key="1">
    <citation type="submission" date="2019-02" db="EMBL/GenBank/DDBJ databases">
        <title>Arundinibacter roseus gen. nov., sp. nov., a new member of the family Cytophagaceae.</title>
        <authorList>
            <person name="Szuroczki S."/>
            <person name="Khayer B."/>
            <person name="Sproer C."/>
            <person name="Toumi M."/>
            <person name="Szabo A."/>
            <person name="Felfoldi T."/>
            <person name="Schumann P."/>
            <person name="Toth E."/>
        </authorList>
    </citation>
    <scope>NUCLEOTIDE SEQUENCE [LARGE SCALE GENOMIC DNA]</scope>
    <source>
        <strain evidence="2 3">DMA-k-7a</strain>
    </source>
</reference>
<dbReference type="AlphaFoldDB" id="A0A4R4K1U9"/>
<keyword evidence="3" id="KW-1185">Reference proteome</keyword>
<evidence type="ECO:0000313" key="2">
    <source>
        <dbReference type="EMBL" id="TDB61173.1"/>
    </source>
</evidence>
<dbReference type="RefSeq" id="WP_132121086.1">
    <property type="nucleotide sequence ID" value="NZ_SMJU01000015.1"/>
</dbReference>
<gene>
    <name evidence="2" type="ORF">EZE20_20125</name>
</gene>
<name>A0A4R4K1U9_9BACT</name>
<evidence type="ECO:0000313" key="3">
    <source>
        <dbReference type="Proteomes" id="UP000295706"/>
    </source>
</evidence>